<evidence type="ECO:0000259" key="10">
    <source>
        <dbReference type="PROSITE" id="PS50089"/>
    </source>
</evidence>
<dbReference type="Proteomes" id="UP001151760">
    <property type="component" value="Unassembled WGS sequence"/>
</dbReference>
<accession>A0ABQ4ZC49</accession>
<dbReference type="EC" id="2.3.2.27" evidence="2"/>
<dbReference type="SMART" id="SM00184">
    <property type="entry name" value="RING"/>
    <property type="match status" value="1"/>
</dbReference>
<keyword evidence="7" id="KW-0862">Zinc</keyword>
<gene>
    <name evidence="11" type="ORF">Tco_0770326</name>
</gene>
<keyword evidence="3" id="KW-0808">Transferase</keyword>
<comment type="caution">
    <text evidence="11">The sequence shown here is derived from an EMBL/GenBank/DDBJ whole genome shotgun (WGS) entry which is preliminary data.</text>
</comment>
<proteinExistence type="predicted"/>
<dbReference type="PROSITE" id="PS50089">
    <property type="entry name" value="ZF_RING_2"/>
    <property type="match status" value="1"/>
</dbReference>
<evidence type="ECO:0000256" key="7">
    <source>
        <dbReference type="ARBA" id="ARBA00022833"/>
    </source>
</evidence>
<sequence length="525" mass="58534">MGHRHFFSPPYMLEAEDDQSWNLAENAFMHTARNGAGENSLLTYPADNMSIDGAQYTHCTHAPMSSGYSSTSHNIQFPHYQQDIAGPSDLSMHTSSSYIAPDDYRNQASSSNFNGNPFNEEDLFDIRVGTGRVHYKRKSPGIPDGVNRYNEAGSSSDVNMLTEPWQETPSSNFLHPPWDYHTTNNDHRGNGLSIGVESSLRNVRSRSALDVETNNERTYLPNNLARDFYTTSRLMDVSPSVDLMGQGLNGLTREWNPTRMSSSTHDNTTQNFELNPFIEGSSNPSSSVDMGQQNNFPATRSNYVHPSFHGTSAQSVRGVRSSYSQRPAASFRVSSSNLRLGEASATDEGFQVATNNYPSRHPRPSSTVGWHTSDGSGRARMSSERYRSLSGVNFHDRPPPEGLMIVDRSAFYGSRNPFDQHRDMRLDIDDMSYEELLALGERIGSVGTGVPEHLISKCVQESIHCSSDHIQEEGSCAICLEEYANMDDIGMLRACGHDFHVGCIRKWLLMKNLCPICKAEPMKQK</sequence>
<keyword evidence="12" id="KW-1185">Reference proteome</keyword>
<evidence type="ECO:0000256" key="2">
    <source>
        <dbReference type="ARBA" id="ARBA00012483"/>
    </source>
</evidence>
<name>A0ABQ4ZC49_9ASTR</name>
<evidence type="ECO:0000313" key="11">
    <source>
        <dbReference type="EMBL" id="GJS87690.1"/>
    </source>
</evidence>
<dbReference type="InterPro" id="IPR045191">
    <property type="entry name" value="MBR1/2-like"/>
</dbReference>
<evidence type="ECO:0000256" key="1">
    <source>
        <dbReference type="ARBA" id="ARBA00000900"/>
    </source>
</evidence>
<reference evidence="11" key="2">
    <citation type="submission" date="2022-01" db="EMBL/GenBank/DDBJ databases">
        <authorList>
            <person name="Yamashiro T."/>
            <person name="Shiraishi A."/>
            <person name="Satake H."/>
            <person name="Nakayama K."/>
        </authorList>
    </citation>
    <scope>NUCLEOTIDE SEQUENCE</scope>
</reference>
<keyword evidence="6" id="KW-0833">Ubl conjugation pathway</keyword>
<dbReference type="InterPro" id="IPR001841">
    <property type="entry name" value="Znf_RING"/>
</dbReference>
<feature type="domain" description="RING-type" evidence="10">
    <location>
        <begin position="476"/>
        <end position="518"/>
    </location>
</feature>
<evidence type="ECO:0000256" key="5">
    <source>
        <dbReference type="ARBA" id="ARBA00022771"/>
    </source>
</evidence>
<dbReference type="InterPro" id="IPR013083">
    <property type="entry name" value="Znf_RING/FYVE/PHD"/>
</dbReference>
<protein>
    <recommendedName>
        <fullName evidence="2">RING-type E3 ubiquitin transferase</fullName>
        <ecNumber evidence="2">2.3.2.27</ecNumber>
    </recommendedName>
</protein>
<comment type="catalytic activity">
    <reaction evidence="1">
        <text>S-ubiquitinyl-[E2 ubiquitin-conjugating enzyme]-L-cysteine + [acceptor protein]-L-lysine = [E2 ubiquitin-conjugating enzyme]-L-cysteine + N(6)-ubiquitinyl-[acceptor protein]-L-lysine.</text>
        <dbReference type="EC" id="2.3.2.27"/>
    </reaction>
</comment>
<evidence type="ECO:0000256" key="6">
    <source>
        <dbReference type="ARBA" id="ARBA00022786"/>
    </source>
</evidence>
<keyword evidence="4" id="KW-0479">Metal-binding</keyword>
<dbReference type="PANTHER" id="PTHR22937">
    <property type="entry name" value="E3 UBIQUITIN-PROTEIN LIGASE RNF165"/>
    <property type="match status" value="1"/>
</dbReference>
<feature type="region of interest" description="Disordered" evidence="9">
    <location>
        <begin position="356"/>
        <end position="379"/>
    </location>
</feature>
<evidence type="ECO:0000256" key="8">
    <source>
        <dbReference type="PROSITE-ProRule" id="PRU00175"/>
    </source>
</evidence>
<evidence type="ECO:0000256" key="9">
    <source>
        <dbReference type="SAM" id="MobiDB-lite"/>
    </source>
</evidence>
<evidence type="ECO:0000313" key="12">
    <source>
        <dbReference type="Proteomes" id="UP001151760"/>
    </source>
</evidence>
<dbReference type="Pfam" id="PF13639">
    <property type="entry name" value="zf-RING_2"/>
    <property type="match status" value="1"/>
</dbReference>
<evidence type="ECO:0000256" key="4">
    <source>
        <dbReference type="ARBA" id="ARBA00022723"/>
    </source>
</evidence>
<evidence type="ECO:0000256" key="3">
    <source>
        <dbReference type="ARBA" id="ARBA00022679"/>
    </source>
</evidence>
<keyword evidence="5 8" id="KW-0863">Zinc-finger</keyword>
<dbReference type="EMBL" id="BQNB010011218">
    <property type="protein sequence ID" value="GJS87690.1"/>
    <property type="molecule type" value="Genomic_DNA"/>
</dbReference>
<dbReference type="SUPFAM" id="SSF57850">
    <property type="entry name" value="RING/U-box"/>
    <property type="match status" value="1"/>
</dbReference>
<organism evidence="11 12">
    <name type="scientific">Tanacetum coccineum</name>
    <dbReference type="NCBI Taxonomy" id="301880"/>
    <lineage>
        <taxon>Eukaryota</taxon>
        <taxon>Viridiplantae</taxon>
        <taxon>Streptophyta</taxon>
        <taxon>Embryophyta</taxon>
        <taxon>Tracheophyta</taxon>
        <taxon>Spermatophyta</taxon>
        <taxon>Magnoliopsida</taxon>
        <taxon>eudicotyledons</taxon>
        <taxon>Gunneridae</taxon>
        <taxon>Pentapetalae</taxon>
        <taxon>asterids</taxon>
        <taxon>campanulids</taxon>
        <taxon>Asterales</taxon>
        <taxon>Asteraceae</taxon>
        <taxon>Asteroideae</taxon>
        <taxon>Anthemideae</taxon>
        <taxon>Anthemidinae</taxon>
        <taxon>Tanacetum</taxon>
    </lineage>
</organism>
<dbReference type="Gene3D" id="3.30.40.10">
    <property type="entry name" value="Zinc/RING finger domain, C3HC4 (zinc finger)"/>
    <property type="match status" value="1"/>
</dbReference>
<feature type="compositionally biased region" description="Polar residues" evidence="9">
    <location>
        <begin position="356"/>
        <end position="375"/>
    </location>
</feature>
<dbReference type="PANTHER" id="PTHR22937:SF174">
    <property type="entry name" value="RING-TYPE E3 UBIQUITIN TRANSFERASE"/>
    <property type="match status" value="1"/>
</dbReference>
<reference evidence="11" key="1">
    <citation type="journal article" date="2022" name="Int. J. Mol. Sci.">
        <title>Draft Genome of Tanacetum Coccineum: Genomic Comparison of Closely Related Tanacetum-Family Plants.</title>
        <authorList>
            <person name="Yamashiro T."/>
            <person name="Shiraishi A."/>
            <person name="Nakayama K."/>
            <person name="Satake H."/>
        </authorList>
    </citation>
    <scope>NUCLEOTIDE SEQUENCE</scope>
</reference>